<keyword evidence="3" id="KW-0805">Transcription regulation</keyword>
<dbReference type="PROSITE" id="PS50071">
    <property type="entry name" value="HOMEOBOX_2"/>
    <property type="match status" value="1"/>
</dbReference>
<evidence type="ECO:0000313" key="13">
    <source>
        <dbReference type="Proteomes" id="UP000694864"/>
    </source>
</evidence>
<evidence type="ECO:0000256" key="9">
    <source>
        <dbReference type="RuleBase" id="RU000682"/>
    </source>
</evidence>
<comment type="subcellular location">
    <subcellularLocation>
        <location evidence="1 8 9">Nucleus</location>
    </subcellularLocation>
</comment>
<dbReference type="PROSITE" id="PS00027">
    <property type="entry name" value="HOMEOBOX_1"/>
    <property type="match status" value="1"/>
</dbReference>
<dbReference type="Gene3D" id="1.10.10.60">
    <property type="entry name" value="Homeodomain-like"/>
    <property type="match status" value="1"/>
</dbReference>
<accession>A0ABM0YVD8</accession>
<dbReference type="SUPFAM" id="SSF46689">
    <property type="entry name" value="Homeodomain-like"/>
    <property type="match status" value="1"/>
</dbReference>
<evidence type="ECO:0000256" key="10">
    <source>
        <dbReference type="SAM" id="Coils"/>
    </source>
</evidence>
<dbReference type="GeneID" id="104783045"/>
<dbReference type="CDD" id="cd00086">
    <property type="entry name" value="homeodomain"/>
    <property type="match status" value="1"/>
</dbReference>
<dbReference type="PANTHER" id="PTHR45714">
    <property type="entry name" value="HOMEOBOX-LEUCINE ZIPPER PROTEIN HAT14"/>
    <property type="match status" value="1"/>
</dbReference>
<organism evidence="13 14">
    <name type="scientific">Camelina sativa</name>
    <name type="common">False flax</name>
    <name type="synonym">Myagrum sativum</name>
    <dbReference type="NCBI Taxonomy" id="90675"/>
    <lineage>
        <taxon>Eukaryota</taxon>
        <taxon>Viridiplantae</taxon>
        <taxon>Streptophyta</taxon>
        <taxon>Embryophyta</taxon>
        <taxon>Tracheophyta</taxon>
        <taxon>Spermatophyta</taxon>
        <taxon>Magnoliopsida</taxon>
        <taxon>eudicotyledons</taxon>
        <taxon>Gunneridae</taxon>
        <taxon>Pentapetalae</taxon>
        <taxon>rosids</taxon>
        <taxon>malvids</taxon>
        <taxon>Brassicales</taxon>
        <taxon>Brassicaceae</taxon>
        <taxon>Camelineae</taxon>
        <taxon>Camelina</taxon>
    </lineage>
</organism>
<keyword evidence="13" id="KW-1185">Reference proteome</keyword>
<keyword evidence="5 8" id="KW-0371">Homeobox</keyword>
<dbReference type="Proteomes" id="UP000694864">
    <property type="component" value="Chromosome 4"/>
</dbReference>
<dbReference type="InterPro" id="IPR006712">
    <property type="entry name" value="HD-ZIP_N"/>
</dbReference>
<keyword evidence="10" id="KW-0175">Coiled coil</keyword>
<evidence type="ECO:0000256" key="5">
    <source>
        <dbReference type="ARBA" id="ARBA00023155"/>
    </source>
</evidence>
<evidence type="ECO:0000256" key="2">
    <source>
        <dbReference type="ARBA" id="ARBA00006074"/>
    </source>
</evidence>
<dbReference type="SMART" id="SM00389">
    <property type="entry name" value="HOX"/>
    <property type="match status" value="1"/>
</dbReference>
<reference evidence="14" key="2">
    <citation type="submission" date="2025-08" db="UniProtKB">
        <authorList>
            <consortium name="RefSeq"/>
        </authorList>
    </citation>
    <scope>IDENTIFICATION</scope>
    <source>
        <tissue evidence="14">Leaf</tissue>
    </source>
</reference>
<evidence type="ECO:0000256" key="6">
    <source>
        <dbReference type="ARBA" id="ARBA00023163"/>
    </source>
</evidence>
<evidence type="ECO:0000256" key="7">
    <source>
        <dbReference type="ARBA" id="ARBA00023242"/>
    </source>
</evidence>
<name>A0ABM0YVD8_CAMSA</name>
<dbReference type="InterPro" id="IPR003106">
    <property type="entry name" value="Leu_zip_homeo"/>
</dbReference>
<dbReference type="Pfam" id="PF02183">
    <property type="entry name" value="HALZ"/>
    <property type="match status" value="1"/>
</dbReference>
<comment type="similarity">
    <text evidence="2">Belongs to the HD-ZIP homeobox family. Class II subfamily.</text>
</comment>
<gene>
    <name evidence="14" type="primary">LOC104783045</name>
</gene>
<dbReference type="SMART" id="SM00340">
    <property type="entry name" value="HALZ"/>
    <property type="match status" value="1"/>
</dbReference>
<evidence type="ECO:0000259" key="12">
    <source>
        <dbReference type="PROSITE" id="PS50071"/>
    </source>
</evidence>
<feature type="domain" description="Homeobox" evidence="12">
    <location>
        <begin position="155"/>
        <end position="215"/>
    </location>
</feature>
<feature type="compositionally biased region" description="Basic and acidic residues" evidence="11">
    <location>
        <begin position="120"/>
        <end position="140"/>
    </location>
</feature>
<evidence type="ECO:0000256" key="8">
    <source>
        <dbReference type="PROSITE-ProRule" id="PRU00108"/>
    </source>
</evidence>
<dbReference type="InterPro" id="IPR001356">
    <property type="entry name" value="HD"/>
</dbReference>
<keyword evidence="7 8" id="KW-0539">Nucleus</keyword>
<dbReference type="Pfam" id="PF04618">
    <property type="entry name" value="HD-ZIP_N"/>
    <property type="match status" value="1"/>
</dbReference>
<evidence type="ECO:0000256" key="11">
    <source>
        <dbReference type="SAM" id="MobiDB-lite"/>
    </source>
</evidence>
<feature type="coiled-coil region" evidence="10">
    <location>
        <begin position="221"/>
        <end position="248"/>
    </location>
</feature>
<dbReference type="InterPro" id="IPR017970">
    <property type="entry name" value="Homeobox_CS"/>
</dbReference>
<sequence length="315" mass="34651">MGERDDGLGLSLSLGNSQLKEPSLRLNLMPFTASTSSSFPHMHNQINNSHPQKIHHNSWTHLFQSSGIKRTTAERNSDAGSFLRGFDVNRAASSVPVVNLEEEAAVVSSPNSTVSSLSGNKRDLAAARGGGEEHEAERASCSHGGGSDDEDCGNGDGSRKKLRLSKEQALVLEETFKEHSTLNPKQKLALAKQLNLRARQVEVWFQNRRARTKLKQTEVDCEYLKRCCDNLTEENRRLQKEVSELRALKLSPHLYMHMTPPTTLTMCPSCERVSSSASANVTAAPPPATVVGRPSPQRSTLWTAISLQQVQRSGR</sequence>
<proteinExistence type="inferred from homology"/>
<dbReference type="RefSeq" id="XP_010506430.1">
    <property type="nucleotide sequence ID" value="XM_010508128.2"/>
</dbReference>
<feature type="region of interest" description="Disordered" evidence="11">
    <location>
        <begin position="109"/>
        <end position="160"/>
    </location>
</feature>
<dbReference type="Pfam" id="PF00046">
    <property type="entry name" value="Homeodomain"/>
    <property type="match status" value="1"/>
</dbReference>
<reference evidence="13" key="1">
    <citation type="journal article" date="2014" name="Nat. Commun.">
        <title>The emerging biofuel crop Camelina sativa retains a highly undifferentiated hexaploid genome structure.</title>
        <authorList>
            <person name="Kagale S."/>
            <person name="Koh C."/>
            <person name="Nixon J."/>
            <person name="Bollina V."/>
            <person name="Clarke W.E."/>
            <person name="Tuteja R."/>
            <person name="Spillane C."/>
            <person name="Robinson S.J."/>
            <person name="Links M.G."/>
            <person name="Clarke C."/>
            <person name="Higgins E.E."/>
            <person name="Huebert T."/>
            <person name="Sharpe A.G."/>
            <person name="Parkin I.A."/>
        </authorList>
    </citation>
    <scope>NUCLEOTIDE SEQUENCE [LARGE SCALE GENOMIC DNA]</scope>
    <source>
        <strain evidence="13">cv. DH55</strain>
    </source>
</reference>
<dbReference type="InterPro" id="IPR009057">
    <property type="entry name" value="Homeodomain-like_sf"/>
</dbReference>
<evidence type="ECO:0000256" key="1">
    <source>
        <dbReference type="ARBA" id="ARBA00004123"/>
    </source>
</evidence>
<dbReference type="InterPro" id="IPR050762">
    <property type="entry name" value="HD-ZIP_Homeobox_LZ_Class_II"/>
</dbReference>
<feature type="DNA-binding region" description="Homeobox" evidence="8">
    <location>
        <begin position="157"/>
        <end position="216"/>
    </location>
</feature>
<evidence type="ECO:0000256" key="3">
    <source>
        <dbReference type="ARBA" id="ARBA00023015"/>
    </source>
</evidence>
<evidence type="ECO:0000256" key="4">
    <source>
        <dbReference type="ARBA" id="ARBA00023125"/>
    </source>
</evidence>
<feature type="compositionally biased region" description="Low complexity" evidence="11">
    <location>
        <begin position="109"/>
        <end position="118"/>
    </location>
</feature>
<keyword evidence="4 8" id="KW-0238">DNA-binding</keyword>
<keyword evidence="6" id="KW-0804">Transcription</keyword>
<evidence type="ECO:0000313" key="14">
    <source>
        <dbReference type="RefSeq" id="XP_010506430.1"/>
    </source>
</evidence>
<protein>
    <submittedName>
        <fullName evidence="14">Homeobox-leucine zipper protein ATHB-4-like</fullName>
    </submittedName>
</protein>
<dbReference type="PANTHER" id="PTHR45714:SF94">
    <property type="entry name" value="HOMEOBOX-LEUCINE ZIPPER PROTEIN ATHB-4"/>
    <property type="match status" value="1"/>
</dbReference>